<dbReference type="PANTHER" id="PTHR13767">
    <property type="entry name" value="TRNA-PSEUDOURIDINE SYNTHASE"/>
    <property type="match status" value="1"/>
</dbReference>
<evidence type="ECO:0000256" key="5">
    <source>
        <dbReference type="HAMAP-Rule" id="MF_01080"/>
    </source>
</evidence>
<comment type="function">
    <text evidence="5">Responsible for synthesis of pseudouridine from uracil-55 in the psi GC loop of transfer RNAs.</text>
</comment>
<dbReference type="Proteomes" id="UP000290602">
    <property type="component" value="Unassembled WGS sequence"/>
</dbReference>
<proteinExistence type="inferred from homology"/>
<dbReference type="GO" id="GO:0160148">
    <property type="term" value="F:tRNA pseudouridine(55) synthase activity"/>
    <property type="evidence" value="ECO:0007669"/>
    <property type="project" value="UniProtKB-EC"/>
</dbReference>
<evidence type="ECO:0000313" key="9">
    <source>
        <dbReference type="Proteomes" id="UP000290602"/>
    </source>
</evidence>
<dbReference type="InterPro" id="IPR002501">
    <property type="entry name" value="PsdUridine_synth_N"/>
</dbReference>
<name>A0A4Q0VKE9_9LACO</name>
<sequence>MNGIIPLHKERGMTSFDCVAKLRHILQTKRVGHSGTLDPNVDGVLPICVGTATKVVPYLMASGKVYRGKVTLGVATTTEDLDGDEVARQPLSTPFTAAAVAEAAQTLTGTIQQTPPMYSAVKVHGRRLYEYARAGETVERPTRTVTVDYFTLTGAGDFDASTGTQTIAFEIGCSKGTYVRTLAVDLGRKLGVPAVMATLTRLKSGGFTLDQAVTLDQVAAAVEADDLASILRPIDYALRAYPHVALSAKLWQLVKNGVFLSAQEVAQATPTKVPVLALTYENETKCLYQWSDEKQQYKPLKMFAVN</sequence>
<dbReference type="PANTHER" id="PTHR13767:SF2">
    <property type="entry name" value="PSEUDOURIDYLATE SYNTHASE TRUB1"/>
    <property type="match status" value="1"/>
</dbReference>
<feature type="domain" description="Pseudouridine synthase II N-terminal" evidence="6">
    <location>
        <begin position="23"/>
        <end position="179"/>
    </location>
</feature>
<dbReference type="GO" id="GO:0003723">
    <property type="term" value="F:RNA binding"/>
    <property type="evidence" value="ECO:0007669"/>
    <property type="project" value="InterPro"/>
</dbReference>
<evidence type="ECO:0000256" key="1">
    <source>
        <dbReference type="ARBA" id="ARBA00000385"/>
    </source>
</evidence>
<gene>
    <name evidence="5 8" type="primary">truB</name>
    <name evidence="8" type="ORF">DXH47_02635</name>
</gene>
<dbReference type="Pfam" id="PF16198">
    <property type="entry name" value="TruB_C_2"/>
    <property type="match status" value="1"/>
</dbReference>
<evidence type="ECO:0000256" key="4">
    <source>
        <dbReference type="ARBA" id="ARBA00023235"/>
    </source>
</evidence>
<comment type="catalytic activity">
    <reaction evidence="1 5">
        <text>uridine(55) in tRNA = pseudouridine(55) in tRNA</text>
        <dbReference type="Rhea" id="RHEA:42532"/>
        <dbReference type="Rhea" id="RHEA-COMP:10101"/>
        <dbReference type="Rhea" id="RHEA-COMP:10102"/>
        <dbReference type="ChEBI" id="CHEBI:65314"/>
        <dbReference type="ChEBI" id="CHEBI:65315"/>
        <dbReference type="EC" id="5.4.99.25"/>
    </reaction>
</comment>
<dbReference type="EC" id="5.4.99.25" evidence="5"/>
<dbReference type="GO" id="GO:1990481">
    <property type="term" value="P:mRNA pseudouridine synthesis"/>
    <property type="evidence" value="ECO:0007669"/>
    <property type="project" value="TreeGrafter"/>
</dbReference>
<feature type="active site" description="Nucleophile" evidence="5">
    <location>
        <position position="38"/>
    </location>
</feature>
<comment type="caution">
    <text evidence="8">The sequence shown here is derived from an EMBL/GenBank/DDBJ whole genome shotgun (WGS) entry which is preliminary data.</text>
</comment>
<dbReference type="FunFam" id="3.30.2350.10:FF:000011">
    <property type="entry name" value="tRNA pseudouridine synthase B"/>
    <property type="match status" value="1"/>
</dbReference>
<reference evidence="8 9" key="1">
    <citation type="submission" date="2018-08" db="EMBL/GenBank/DDBJ databases">
        <title>Lactobacillus suantsai sp. nov., isolated from traditional fermented suan-tsai in Taiwan.</title>
        <authorList>
            <person name="Huang C.-H."/>
        </authorList>
    </citation>
    <scope>NUCLEOTIDE SEQUENCE [LARGE SCALE GENOMIC DNA]</scope>
    <source>
        <strain evidence="8 9">BCRC 12945</strain>
    </source>
</reference>
<evidence type="ECO:0000259" key="6">
    <source>
        <dbReference type="Pfam" id="PF01509"/>
    </source>
</evidence>
<dbReference type="Pfam" id="PF01509">
    <property type="entry name" value="TruB_N"/>
    <property type="match status" value="1"/>
</dbReference>
<dbReference type="EMBL" id="QXIL01000003">
    <property type="protein sequence ID" value="RXI79639.1"/>
    <property type="molecule type" value="Genomic_DNA"/>
</dbReference>
<evidence type="ECO:0000256" key="2">
    <source>
        <dbReference type="ARBA" id="ARBA00005642"/>
    </source>
</evidence>
<keyword evidence="3 5" id="KW-0819">tRNA processing</keyword>
<dbReference type="InterPro" id="IPR020103">
    <property type="entry name" value="PsdUridine_synth_cat_dom_sf"/>
</dbReference>
<dbReference type="NCBIfam" id="TIGR00431">
    <property type="entry name" value="TruB"/>
    <property type="match status" value="1"/>
</dbReference>
<dbReference type="Gene3D" id="3.30.2350.10">
    <property type="entry name" value="Pseudouridine synthase"/>
    <property type="match status" value="1"/>
</dbReference>
<keyword evidence="4 5" id="KW-0413">Isomerase</keyword>
<dbReference type="InterPro" id="IPR032819">
    <property type="entry name" value="TruB_C"/>
</dbReference>
<dbReference type="RefSeq" id="WP_129031528.1">
    <property type="nucleotide sequence ID" value="NZ_CP059603.1"/>
</dbReference>
<dbReference type="CDD" id="cd02573">
    <property type="entry name" value="PseudoU_synth_EcTruB"/>
    <property type="match status" value="1"/>
</dbReference>
<comment type="similarity">
    <text evidence="2 5">Belongs to the pseudouridine synthase TruB family. Type 1 subfamily.</text>
</comment>
<keyword evidence="9" id="KW-1185">Reference proteome</keyword>
<dbReference type="OrthoDB" id="9802309at2"/>
<evidence type="ECO:0000259" key="7">
    <source>
        <dbReference type="Pfam" id="PF16198"/>
    </source>
</evidence>
<dbReference type="AlphaFoldDB" id="A0A4Q0VKE9"/>
<feature type="domain" description="tRNA pseudouridylate synthase B C-terminal" evidence="7">
    <location>
        <begin position="180"/>
        <end position="238"/>
    </location>
</feature>
<dbReference type="InterPro" id="IPR014780">
    <property type="entry name" value="tRNA_psdUridine_synth_TruB"/>
</dbReference>
<dbReference type="SUPFAM" id="SSF55120">
    <property type="entry name" value="Pseudouridine synthase"/>
    <property type="match status" value="1"/>
</dbReference>
<organism evidence="8 9">
    <name type="scientific">Levilactobacillus suantsaii</name>
    <dbReference type="NCBI Taxonomy" id="2292255"/>
    <lineage>
        <taxon>Bacteria</taxon>
        <taxon>Bacillati</taxon>
        <taxon>Bacillota</taxon>
        <taxon>Bacilli</taxon>
        <taxon>Lactobacillales</taxon>
        <taxon>Lactobacillaceae</taxon>
        <taxon>Levilactobacillus</taxon>
    </lineage>
</organism>
<dbReference type="HAMAP" id="MF_01080">
    <property type="entry name" value="TruB_bact"/>
    <property type="match status" value="1"/>
</dbReference>
<evidence type="ECO:0000256" key="3">
    <source>
        <dbReference type="ARBA" id="ARBA00022694"/>
    </source>
</evidence>
<accession>A0A4Q0VKE9</accession>
<protein>
    <recommendedName>
        <fullName evidence="5">tRNA pseudouridine synthase B</fullName>
        <ecNumber evidence="5">5.4.99.25</ecNumber>
    </recommendedName>
    <alternativeName>
        <fullName evidence="5">tRNA pseudouridine(55) synthase</fullName>
        <shortName evidence="5">Psi55 synthase</shortName>
    </alternativeName>
    <alternativeName>
        <fullName evidence="5">tRNA pseudouridylate synthase</fullName>
    </alternativeName>
    <alternativeName>
        <fullName evidence="5">tRNA-uridine isomerase</fullName>
    </alternativeName>
</protein>
<dbReference type="GO" id="GO:0031119">
    <property type="term" value="P:tRNA pseudouridine synthesis"/>
    <property type="evidence" value="ECO:0007669"/>
    <property type="project" value="UniProtKB-UniRule"/>
</dbReference>
<evidence type="ECO:0000313" key="8">
    <source>
        <dbReference type="EMBL" id="RXI79639.1"/>
    </source>
</evidence>